<comment type="caution">
    <text evidence="1">The sequence shown here is derived from an EMBL/GenBank/DDBJ whole genome shotgun (WGS) entry which is preliminary data.</text>
</comment>
<dbReference type="PANTHER" id="PTHR38681">
    <property type="entry name" value="RETROVIRUS-RELATED POL POLYPROTEIN FROM TRANSPOSON 412-LIKE PROTEIN-RELATED"/>
    <property type="match status" value="1"/>
</dbReference>
<dbReference type="Gene3D" id="3.30.420.10">
    <property type="entry name" value="Ribonuclease H-like superfamily/Ribonuclease H"/>
    <property type="match status" value="1"/>
</dbReference>
<proteinExistence type="predicted"/>
<evidence type="ECO:0008006" key="3">
    <source>
        <dbReference type="Google" id="ProtNLM"/>
    </source>
</evidence>
<gene>
    <name evidence="1" type="ORF">TKK_009064</name>
</gene>
<keyword evidence="2" id="KW-1185">Reference proteome</keyword>
<dbReference type="EMBL" id="JBJJXI010000067">
    <property type="protein sequence ID" value="KAL3397027.1"/>
    <property type="molecule type" value="Genomic_DNA"/>
</dbReference>
<organism evidence="1 2">
    <name type="scientific">Trichogramma kaykai</name>
    <dbReference type="NCBI Taxonomy" id="54128"/>
    <lineage>
        <taxon>Eukaryota</taxon>
        <taxon>Metazoa</taxon>
        <taxon>Ecdysozoa</taxon>
        <taxon>Arthropoda</taxon>
        <taxon>Hexapoda</taxon>
        <taxon>Insecta</taxon>
        <taxon>Pterygota</taxon>
        <taxon>Neoptera</taxon>
        <taxon>Endopterygota</taxon>
        <taxon>Hymenoptera</taxon>
        <taxon>Apocrita</taxon>
        <taxon>Proctotrupomorpha</taxon>
        <taxon>Chalcidoidea</taxon>
        <taxon>Trichogrammatidae</taxon>
        <taxon>Trichogramma</taxon>
    </lineage>
</organism>
<reference evidence="1 2" key="1">
    <citation type="journal article" date="2024" name="bioRxiv">
        <title>A reference genome for Trichogramma kaykai: A tiny desert-dwelling parasitoid wasp with competing sex-ratio distorters.</title>
        <authorList>
            <person name="Culotta J."/>
            <person name="Lindsey A.R."/>
        </authorList>
    </citation>
    <scope>NUCLEOTIDE SEQUENCE [LARGE SCALE GENOMIC DNA]</scope>
    <source>
        <strain evidence="1 2">KSX58</strain>
    </source>
</reference>
<name>A0ABD2WVD9_9HYME</name>
<evidence type="ECO:0000313" key="1">
    <source>
        <dbReference type="EMBL" id="KAL3397027.1"/>
    </source>
</evidence>
<dbReference type="InterPro" id="IPR036397">
    <property type="entry name" value="RNaseH_sf"/>
</dbReference>
<evidence type="ECO:0000313" key="2">
    <source>
        <dbReference type="Proteomes" id="UP001627154"/>
    </source>
</evidence>
<dbReference type="InterPro" id="IPR012337">
    <property type="entry name" value="RNaseH-like_sf"/>
</dbReference>
<dbReference type="Proteomes" id="UP001627154">
    <property type="component" value="Unassembled WGS sequence"/>
</dbReference>
<dbReference type="PANTHER" id="PTHR38681:SF1">
    <property type="entry name" value="RETROVIRUS-RELATED POL POLYPROTEIN FROM TRANSPOSON 412-LIKE PROTEIN"/>
    <property type="match status" value="1"/>
</dbReference>
<accession>A0ABD2WVD9</accession>
<sequence length="218" mass="24750">MNLFGIQHNFTTSWHPASNGMIERLHRQLKSALIAQSNSDWVSCLPFVLLGIRSSFKEDIKFTAAELVYGESLRLSSEFFCSDSRSSRSSNYQDFLAKIRKYISDLRPSPASRHGNPSIFVFKELKDCSHAYLKDCRFLKALEPPYLGPFEIIERDDKLVTLKINNTPTKVSIDRVKPAFLFNSSITFSVHDVFSVPVPASVPDPVRSVKNRLSFTEP</sequence>
<dbReference type="SUPFAM" id="SSF53098">
    <property type="entry name" value="Ribonuclease H-like"/>
    <property type="match status" value="1"/>
</dbReference>
<protein>
    <recommendedName>
        <fullName evidence="3">Integrase catalytic domain-containing protein</fullName>
    </recommendedName>
</protein>
<dbReference type="AlphaFoldDB" id="A0ABD2WVD9"/>